<evidence type="ECO:0008006" key="4">
    <source>
        <dbReference type="Google" id="ProtNLM"/>
    </source>
</evidence>
<proteinExistence type="predicted"/>
<accession>A0A833MY90</accession>
<dbReference type="Proteomes" id="UP000469949">
    <property type="component" value="Unassembled WGS sequence"/>
</dbReference>
<keyword evidence="1" id="KW-0812">Transmembrane</keyword>
<comment type="caution">
    <text evidence="2">The sequence shown here is derived from an EMBL/GenBank/DDBJ whole genome shotgun (WGS) entry which is preliminary data.</text>
</comment>
<protein>
    <recommendedName>
        <fullName evidence="4">DUF4381 domain-containing protein</fullName>
    </recommendedName>
</protein>
<keyword evidence="1" id="KW-0472">Membrane</keyword>
<evidence type="ECO:0000313" key="3">
    <source>
        <dbReference type="Proteomes" id="UP000469949"/>
    </source>
</evidence>
<keyword evidence="1" id="KW-1133">Transmembrane helix</keyword>
<feature type="transmembrane region" description="Helical" evidence="1">
    <location>
        <begin position="33"/>
        <end position="54"/>
    </location>
</feature>
<dbReference type="RefSeq" id="WP_193316386.1">
    <property type="nucleotide sequence ID" value="NZ_WEKV01000008.1"/>
</dbReference>
<evidence type="ECO:0000256" key="1">
    <source>
        <dbReference type="SAM" id="Phobius"/>
    </source>
</evidence>
<evidence type="ECO:0000313" key="2">
    <source>
        <dbReference type="EMBL" id="KAB7786022.1"/>
    </source>
</evidence>
<dbReference type="AlphaFoldDB" id="A0A833MY90"/>
<organism evidence="2 3">
    <name type="scientific">Methylorubrum populi</name>
    <dbReference type="NCBI Taxonomy" id="223967"/>
    <lineage>
        <taxon>Bacteria</taxon>
        <taxon>Pseudomonadati</taxon>
        <taxon>Pseudomonadota</taxon>
        <taxon>Alphaproteobacteria</taxon>
        <taxon>Hyphomicrobiales</taxon>
        <taxon>Methylobacteriaceae</taxon>
        <taxon>Methylorubrum</taxon>
    </lineage>
</organism>
<reference evidence="2 3" key="1">
    <citation type="submission" date="2019-10" db="EMBL/GenBank/DDBJ databases">
        <title>Draft Genome Sequence of the Caffeine Degrading Methylotroph Methylorubrum populi PINKEL.</title>
        <authorList>
            <person name="Dawson S.C."/>
            <person name="Zhang X."/>
            <person name="Wright M.E."/>
            <person name="Sharma G."/>
            <person name="Langner J.T."/>
            <person name="Ditty J.L."/>
            <person name="Subuyuj G.A."/>
        </authorList>
    </citation>
    <scope>NUCLEOTIDE SEQUENCE [LARGE SCALE GENOMIC DNA]</scope>
    <source>
        <strain evidence="2 3">Pinkel</strain>
    </source>
</reference>
<gene>
    <name evidence="2" type="ORF">F8B43_1423</name>
</gene>
<dbReference type="EMBL" id="WEKV01000008">
    <property type="protein sequence ID" value="KAB7786022.1"/>
    <property type="molecule type" value="Genomic_DNA"/>
</dbReference>
<sequence length="57" mass="6639">MNHDPNDSPAAQLDRYLETIEPLPRYEPKPVRWWQWLPTAIIAGGVIAIAARMLRLW</sequence>
<name>A0A833MY90_9HYPH</name>